<sequence>MTAAFATVGLDPLGDLARLVRCLNVGQRHRRPRVSQLFRYPAPIPRLPPVTNATQRDRINRMIMDLIRSREVLDEVIDTASHSATPGPA</sequence>
<name>A0A7W9LEW6_9ACTN</name>
<protein>
    <submittedName>
        <fullName evidence="1">Uncharacterized protein</fullName>
    </submittedName>
</protein>
<proteinExistence type="predicted"/>
<dbReference type="AlphaFoldDB" id="A0A7W9LEW6"/>
<dbReference type="RefSeq" id="WP_246555174.1">
    <property type="nucleotide sequence ID" value="NZ_JACHMB010000001.1"/>
</dbReference>
<comment type="caution">
    <text evidence="1">The sequence shown here is derived from an EMBL/GenBank/DDBJ whole genome shotgun (WGS) entry which is preliminary data.</text>
</comment>
<reference evidence="1 2" key="1">
    <citation type="submission" date="2020-08" db="EMBL/GenBank/DDBJ databases">
        <title>Sequencing the genomes of 1000 actinobacteria strains.</title>
        <authorList>
            <person name="Klenk H.-P."/>
        </authorList>
    </citation>
    <scope>NUCLEOTIDE SEQUENCE [LARGE SCALE GENOMIC DNA]</scope>
    <source>
        <strain evidence="1 2">DSM 45507</strain>
    </source>
</reference>
<evidence type="ECO:0000313" key="2">
    <source>
        <dbReference type="Proteomes" id="UP000579153"/>
    </source>
</evidence>
<dbReference type="EMBL" id="JACHMB010000001">
    <property type="protein sequence ID" value="MBB5781302.1"/>
    <property type="molecule type" value="Genomic_DNA"/>
</dbReference>
<evidence type="ECO:0000313" key="1">
    <source>
        <dbReference type="EMBL" id="MBB5781302.1"/>
    </source>
</evidence>
<dbReference type="Proteomes" id="UP000579153">
    <property type="component" value="Unassembled WGS sequence"/>
</dbReference>
<organism evidence="1 2">
    <name type="scientific">Nonomuraea jabiensis</name>
    <dbReference type="NCBI Taxonomy" id="882448"/>
    <lineage>
        <taxon>Bacteria</taxon>
        <taxon>Bacillati</taxon>
        <taxon>Actinomycetota</taxon>
        <taxon>Actinomycetes</taxon>
        <taxon>Streptosporangiales</taxon>
        <taxon>Streptosporangiaceae</taxon>
        <taxon>Nonomuraea</taxon>
    </lineage>
</organism>
<accession>A0A7W9LEW6</accession>
<keyword evidence="2" id="KW-1185">Reference proteome</keyword>
<gene>
    <name evidence="1" type="ORF">HD596_008058</name>
</gene>